<reference evidence="1 2" key="1">
    <citation type="journal article" date="2000" name="DNA Res.">
        <title>Complete genome structure of the nitrogen-fixing symbiotic bacterium Mesorhizobium loti.</title>
        <authorList>
            <person name="Kaneko T."/>
            <person name="Nakamura Y."/>
            <person name="Sato S."/>
            <person name="Asamizu E."/>
            <person name="Kato T."/>
            <person name="Sasamoto S."/>
            <person name="Watanabe A."/>
            <person name="Idesawa K."/>
            <person name="Ishikawa A."/>
            <person name="Kawashima K."/>
            <person name="Kimura T."/>
            <person name="Kishida Y."/>
            <person name="Kiyokawa C."/>
            <person name="Kohara M."/>
            <person name="Matsumoto M."/>
            <person name="Matsuno A."/>
            <person name="Mochizuki Y."/>
            <person name="Nakayama S."/>
            <person name="Nakazaki N."/>
            <person name="Shimpo S."/>
            <person name="Sugimoto M."/>
            <person name="Takeuchi C."/>
            <person name="Yamada M."/>
            <person name="Tabata S."/>
        </authorList>
    </citation>
    <scope>NUCLEOTIDE SEQUENCE [LARGE SCALE GENOMIC DNA]</scope>
    <source>
        <strain evidence="2">LMG 29417 / CECT 9101 / MAFF 303099</strain>
    </source>
</reference>
<gene>
    <name evidence="1" type="ordered locus">mlr2839</name>
</gene>
<dbReference type="SUPFAM" id="SSF51182">
    <property type="entry name" value="RmlC-like cupins"/>
    <property type="match status" value="1"/>
</dbReference>
<dbReference type="EMBL" id="BA000012">
    <property type="protein sequence ID" value="BAB49868.1"/>
    <property type="molecule type" value="Genomic_DNA"/>
</dbReference>
<organism evidence="1 2">
    <name type="scientific">Mesorhizobium japonicum (strain LMG 29417 / CECT 9101 / MAFF 303099)</name>
    <name type="common">Mesorhizobium loti (strain MAFF 303099)</name>
    <dbReference type="NCBI Taxonomy" id="266835"/>
    <lineage>
        <taxon>Bacteria</taxon>
        <taxon>Pseudomonadati</taxon>
        <taxon>Pseudomonadota</taxon>
        <taxon>Alphaproteobacteria</taxon>
        <taxon>Hyphomicrobiales</taxon>
        <taxon>Phyllobacteriaceae</taxon>
        <taxon>Mesorhizobium</taxon>
    </lineage>
</organism>
<dbReference type="KEGG" id="mlo:mlr2839"/>
<name>Q98HJ8_RHILO</name>
<dbReference type="InterPro" id="IPR011051">
    <property type="entry name" value="RmlC_Cupin_sf"/>
</dbReference>
<accession>Q98HJ8</accession>
<dbReference type="Proteomes" id="UP000000552">
    <property type="component" value="Chromosome"/>
</dbReference>
<evidence type="ECO:0000313" key="2">
    <source>
        <dbReference type="Proteomes" id="UP000000552"/>
    </source>
</evidence>
<dbReference type="HOGENOM" id="CLU_149287_0_0_5"/>
<evidence type="ECO:0000313" key="1">
    <source>
        <dbReference type="EMBL" id="BAB49868.1"/>
    </source>
</evidence>
<proteinExistence type="predicted"/>
<dbReference type="eggNOG" id="ENOG50347SG">
    <property type="taxonomic scope" value="Bacteria"/>
</dbReference>
<dbReference type="Gene3D" id="2.60.120.10">
    <property type="entry name" value="Jelly Rolls"/>
    <property type="match status" value="1"/>
</dbReference>
<protein>
    <submittedName>
        <fullName evidence="1">Mlr2839 protein</fullName>
    </submittedName>
</protein>
<dbReference type="AlphaFoldDB" id="Q98HJ8"/>
<dbReference type="InterPro" id="IPR014710">
    <property type="entry name" value="RmlC-like_jellyroll"/>
</dbReference>
<sequence>MFWPCTSCVTNMWEDAMKTINRRSAIALGVTAAAVTPLFSLAASAKAKKYGPKDGKEIAPGVRVVEVGTGNADIPAYKSIAIVDVVFQPGAHAPQTVMDNDMVCTITAGAFTIKKADKEFKLKEGDMYTCAKGKTDEATNTSKVVGIHRIAVLIPA</sequence>